<accession>A0A381TUH0</accession>
<sequence>MLKITEPKIEKIISVIKAVKDPFHAMFICSSFENRSVITNKIGAIPIGLMSVKNVVRQRIKN</sequence>
<name>A0A381TUH0_9ZZZZ</name>
<reference evidence="1" key="1">
    <citation type="submission" date="2018-05" db="EMBL/GenBank/DDBJ databases">
        <authorList>
            <person name="Lanie J.A."/>
            <person name="Ng W.-L."/>
            <person name="Kazmierczak K.M."/>
            <person name="Andrzejewski T.M."/>
            <person name="Davidsen T.M."/>
            <person name="Wayne K.J."/>
            <person name="Tettelin H."/>
            <person name="Glass J.I."/>
            <person name="Rusch D."/>
            <person name="Podicherti R."/>
            <person name="Tsui H.-C.T."/>
            <person name="Winkler M.E."/>
        </authorList>
    </citation>
    <scope>NUCLEOTIDE SEQUENCE</scope>
</reference>
<dbReference type="AlphaFoldDB" id="A0A381TUH0"/>
<protein>
    <submittedName>
        <fullName evidence="1">Uncharacterized protein</fullName>
    </submittedName>
</protein>
<organism evidence="1">
    <name type="scientific">marine metagenome</name>
    <dbReference type="NCBI Taxonomy" id="408172"/>
    <lineage>
        <taxon>unclassified sequences</taxon>
        <taxon>metagenomes</taxon>
        <taxon>ecological metagenomes</taxon>
    </lineage>
</organism>
<evidence type="ECO:0000313" key="1">
    <source>
        <dbReference type="EMBL" id="SVA19692.1"/>
    </source>
</evidence>
<proteinExistence type="predicted"/>
<gene>
    <name evidence="1" type="ORF">METZ01_LOCUS72546</name>
</gene>
<dbReference type="EMBL" id="UINC01005189">
    <property type="protein sequence ID" value="SVA19692.1"/>
    <property type="molecule type" value="Genomic_DNA"/>
</dbReference>